<evidence type="ECO:0000313" key="2">
    <source>
        <dbReference type="Proteomes" id="UP000831701"/>
    </source>
</evidence>
<reference evidence="1" key="1">
    <citation type="submission" date="2022-04" db="EMBL/GenBank/DDBJ databases">
        <title>Jade perch genome.</title>
        <authorList>
            <person name="Chao B."/>
        </authorList>
    </citation>
    <scope>NUCLEOTIDE SEQUENCE</scope>
    <source>
        <strain evidence="1">CB-2022</strain>
    </source>
</reference>
<keyword evidence="2" id="KW-1185">Reference proteome</keyword>
<gene>
    <name evidence="1" type="ORF">L3Q82_006283</name>
</gene>
<evidence type="ECO:0000313" key="1">
    <source>
        <dbReference type="EMBL" id="KAI3374464.1"/>
    </source>
</evidence>
<dbReference type="Proteomes" id="UP000831701">
    <property type="component" value="Chromosome 3"/>
</dbReference>
<accession>A0ACB8X346</accession>
<sequence>MKLRMVSAEIYTEIVTETWLDNNIPDAAVELAGRSLLQADRTAVSEKHRGGAVYISQLRANAKLAISSGGAVYCMISLQMNNNPEAAVIVAGDFNHEDEEVTCGQSSQHLVSPAHLPLIRPIKPPPPGNKSRLLHPLPARLSVCHPRTTLPHSLPCSRLLVLLPDLPPQTLNLPAPALPSRTASDSQLARSTALLTARTASDSQPARSGAAARIATDCQPAFVSALPPASDRLRLSDLPAPALPPALASDSQPACPALLPTSPQLPVLRPPGAPGRPRT</sequence>
<comment type="caution">
    <text evidence="1">The sequence shown here is derived from an EMBL/GenBank/DDBJ whole genome shotgun (WGS) entry which is preliminary data.</text>
</comment>
<protein>
    <submittedName>
        <fullName evidence="1">Uncharacterized protein</fullName>
    </submittedName>
</protein>
<organism evidence="1 2">
    <name type="scientific">Scortum barcoo</name>
    <name type="common">barcoo grunter</name>
    <dbReference type="NCBI Taxonomy" id="214431"/>
    <lineage>
        <taxon>Eukaryota</taxon>
        <taxon>Metazoa</taxon>
        <taxon>Chordata</taxon>
        <taxon>Craniata</taxon>
        <taxon>Vertebrata</taxon>
        <taxon>Euteleostomi</taxon>
        <taxon>Actinopterygii</taxon>
        <taxon>Neopterygii</taxon>
        <taxon>Teleostei</taxon>
        <taxon>Neoteleostei</taxon>
        <taxon>Acanthomorphata</taxon>
        <taxon>Eupercaria</taxon>
        <taxon>Centrarchiformes</taxon>
        <taxon>Terapontoidei</taxon>
        <taxon>Terapontidae</taxon>
        <taxon>Scortum</taxon>
    </lineage>
</organism>
<dbReference type="EMBL" id="CM041533">
    <property type="protein sequence ID" value="KAI3374464.1"/>
    <property type="molecule type" value="Genomic_DNA"/>
</dbReference>
<proteinExistence type="predicted"/>
<name>A0ACB8X346_9TELE</name>